<comment type="caution">
    <text evidence="1">The sequence shown here is derived from an EMBL/GenBank/DDBJ whole genome shotgun (WGS) entry which is preliminary data.</text>
</comment>
<protein>
    <submittedName>
        <fullName evidence="1">Uncharacterized protein</fullName>
    </submittedName>
</protein>
<organism evidence="1 2">
    <name type="scientific">Amycolatopsis lurida NRRL 2430</name>
    <dbReference type="NCBI Taxonomy" id="1460371"/>
    <lineage>
        <taxon>Bacteria</taxon>
        <taxon>Bacillati</taxon>
        <taxon>Actinomycetota</taxon>
        <taxon>Actinomycetes</taxon>
        <taxon>Pseudonocardiales</taxon>
        <taxon>Pseudonocardiaceae</taxon>
        <taxon>Amycolatopsis</taxon>
    </lineage>
</organism>
<proteinExistence type="predicted"/>
<dbReference type="Proteomes" id="UP000256220">
    <property type="component" value="Unassembled WGS sequence"/>
</dbReference>
<name>A0A2P2FZ53_AMYLU</name>
<reference evidence="1 2" key="1">
    <citation type="journal article" date="2014" name="Genome Announc.">
        <title>Draft Genome Sequence of Amycolatopsis lurida NRRL 2430, Producer of the Glycopeptide Family Antibiotic Ristocetin.</title>
        <authorList>
            <person name="Kwun M.J."/>
            <person name="Hong H.J."/>
        </authorList>
    </citation>
    <scope>NUCLEOTIDE SEQUENCE [LARGE SCALE GENOMIC DNA]</scope>
    <source>
        <strain evidence="1 2">NRRL 2430</strain>
    </source>
</reference>
<evidence type="ECO:0000313" key="2">
    <source>
        <dbReference type="Proteomes" id="UP000256220"/>
    </source>
</evidence>
<keyword evidence="2" id="KW-1185">Reference proteome</keyword>
<sequence>MELCDMSEQSDTPVLERTPVDGPCPRCGAAELRRYPVVSEGGWFQVVKCQNCLLSIERTPWSRLGPIQLLSDLL</sequence>
<dbReference type="AlphaFoldDB" id="A0A2P2FZ53"/>
<evidence type="ECO:0000313" key="1">
    <source>
        <dbReference type="EMBL" id="KFU82002.1"/>
    </source>
</evidence>
<dbReference type="EMBL" id="JFBM01000004">
    <property type="protein sequence ID" value="KFU82002.1"/>
    <property type="molecule type" value="Genomic_DNA"/>
</dbReference>
<gene>
    <name evidence="1" type="ORF">BB31_06575</name>
</gene>
<accession>A0A2P2FZ53</accession>